<dbReference type="Proteomes" id="UP001212411">
    <property type="component" value="Chromosome 1"/>
</dbReference>
<dbReference type="RefSeq" id="XP_056035393.1">
    <property type="nucleotide sequence ID" value="XM_056183866.1"/>
</dbReference>
<proteinExistence type="predicted"/>
<keyword evidence="2" id="KW-1185">Reference proteome</keyword>
<organism evidence="1 2">
    <name type="scientific">Schizosaccharomyces osmophilus</name>
    <dbReference type="NCBI Taxonomy" id="2545709"/>
    <lineage>
        <taxon>Eukaryota</taxon>
        <taxon>Fungi</taxon>
        <taxon>Dikarya</taxon>
        <taxon>Ascomycota</taxon>
        <taxon>Taphrinomycotina</taxon>
        <taxon>Schizosaccharomycetes</taxon>
        <taxon>Schizosaccharomycetales</taxon>
        <taxon>Schizosaccharomycetaceae</taxon>
        <taxon>Schizosaccharomyces</taxon>
    </lineage>
</organism>
<reference evidence="1 2" key="1">
    <citation type="journal article" date="2023" name="G3 (Bethesda)">
        <title>A high-quality reference genome for the fission yeast Schizosaccharomyces osmophilus.</title>
        <authorList>
            <person name="Jia G.S."/>
            <person name="Zhang W.C."/>
            <person name="Liang Y."/>
            <person name="Liu X.H."/>
            <person name="Rhind N."/>
            <person name="Pidoux A."/>
            <person name="Brysch-Herzberg M."/>
            <person name="Du L.L."/>
        </authorList>
    </citation>
    <scope>NUCLEOTIDE SEQUENCE [LARGE SCALE GENOMIC DNA]</scope>
    <source>
        <strain evidence="1 2">CBS 15793</strain>
    </source>
</reference>
<dbReference type="GeneID" id="80878555"/>
<dbReference type="EMBL" id="CP115611">
    <property type="protein sequence ID" value="WBW71150.1"/>
    <property type="molecule type" value="Genomic_DNA"/>
</dbReference>
<gene>
    <name evidence="1" type="ORF">SOMG_05092</name>
</gene>
<sequence>MEPYILPFTTLDNGKSAKVEYPFFIHSCSISLLITSMISCIDRNDAQYGLLICPEKDLTSIEETIIKNEGVFDTLFLNSSNSIGYLQFLDKIEILPLQNTKSLSNVINEAANQKGKNVIGITNISSMLNTESTLNAASFSSTLADVIEKCSPLIINETEVLETPIPISNSMKHENVTLENVYSLWIPVYLKVSIDAENPSISRASFHSREFSQTSEWKSNTFFQDLKINLHESYNDT</sequence>
<name>A0AAF0AUR1_9SCHI</name>
<evidence type="ECO:0000313" key="1">
    <source>
        <dbReference type="EMBL" id="WBW71150.1"/>
    </source>
</evidence>
<dbReference type="AlphaFoldDB" id="A0AAF0AUR1"/>
<accession>A0AAF0AUR1</accession>
<protein>
    <submittedName>
        <fullName evidence="1">Schizosaccharomyces specific protein</fullName>
    </submittedName>
</protein>
<evidence type="ECO:0000313" key="2">
    <source>
        <dbReference type="Proteomes" id="UP001212411"/>
    </source>
</evidence>
<dbReference type="KEGG" id="som:SOMG_05092"/>